<dbReference type="InterPro" id="IPR012318">
    <property type="entry name" value="HTH_CRP"/>
</dbReference>
<accession>A0ABN6VFK4</accession>
<dbReference type="Pfam" id="PF13545">
    <property type="entry name" value="HTH_Crp_2"/>
    <property type="match status" value="1"/>
</dbReference>
<evidence type="ECO:0000313" key="5">
    <source>
        <dbReference type="EMBL" id="BDV34409.1"/>
    </source>
</evidence>
<dbReference type="Proteomes" id="UP001317629">
    <property type="component" value="Chromosome"/>
</dbReference>
<evidence type="ECO:0000313" key="6">
    <source>
        <dbReference type="Proteomes" id="UP001317629"/>
    </source>
</evidence>
<dbReference type="PROSITE" id="PS51063">
    <property type="entry name" value="HTH_CRP_2"/>
    <property type="match status" value="1"/>
</dbReference>
<evidence type="ECO:0000259" key="4">
    <source>
        <dbReference type="PROSITE" id="PS51063"/>
    </source>
</evidence>
<reference evidence="5 6" key="1">
    <citation type="journal article" date="2023" name="Int. J. Syst. Evol. Microbiol.">
        <title>Methylocystis iwaonis sp. nov., a type II methane-oxidizing bacterium from surface soil of a rice paddy field in Japan, and emended description of the genus Methylocystis (ex Whittenbury et al. 1970) Bowman et al. 1993.</title>
        <authorList>
            <person name="Kaise H."/>
            <person name="Sawadogo J.B."/>
            <person name="Alam M.S."/>
            <person name="Ueno C."/>
            <person name="Dianou D."/>
            <person name="Shinjo R."/>
            <person name="Asakawa S."/>
        </authorList>
    </citation>
    <scope>NUCLEOTIDE SEQUENCE [LARGE SCALE GENOMIC DNA]</scope>
    <source>
        <strain evidence="5 6">SS37A-Re</strain>
    </source>
</reference>
<dbReference type="InterPro" id="IPR000595">
    <property type="entry name" value="cNMP-bd_dom"/>
</dbReference>
<dbReference type="RefSeq" id="WP_281927578.1">
    <property type="nucleotide sequence ID" value="NZ_AP027142.1"/>
</dbReference>
<evidence type="ECO:0000256" key="2">
    <source>
        <dbReference type="ARBA" id="ARBA00023125"/>
    </source>
</evidence>
<dbReference type="InterPro" id="IPR036388">
    <property type="entry name" value="WH-like_DNA-bd_sf"/>
</dbReference>
<sequence>MRERRSFAAVSTQESEADYDRRMTFPSLRLFPSLGELSAEGRKLLGASVRHISCAGGAQLVARGDMVAGAYLVERGALRIYYVNAEGREGTLYWVDPGQSCILAISCVFSRHPYPAWVESEGETEISIVPGDVYRRLLTLEPAIQGFTFDALSSRIVELMALMEETASQGVEARVAAFLLRRSKGEANVEMTQEQVARHLSTSREVVSRVLRGLAARGLVETMQGRITLLDLDGLQSLTS</sequence>
<dbReference type="EMBL" id="AP027142">
    <property type="protein sequence ID" value="BDV34409.1"/>
    <property type="molecule type" value="Genomic_DNA"/>
</dbReference>
<dbReference type="PANTHER" id="PTHR24567">
    <property type="entry name" value="CRP FAMILY TRANSCRIPTIONAL REGULATORY PROTEIN"/>
    <property type="match status" value="1"/>
</dbReference>
<gene>
    <name evidence="5" type="ORF">SS37A_19380</name>
</gene>
<dbReference type="SMART" id="SM00419">
    <property type="entry name" value="HTH_CRP"/>
    <property type="match status" value="1"/>
</dbReference>
<keyword evidence="6" id="KW-1185">Reference proteome</keyword>
<keyword evidence="1" id="KW-0805">Transcription regulation</keyword>
<dbReference type="Gene3D" id="1.10.10.10">
    <property type="entry name" value="Winged helix-like DNA-binding domain superfamily/Winged helix DNA-binding domain"/>
    <property type="match status" value="1"/>
</dbReference>
<keyword evidence="3" id="KW-0804">Transcription</keyword>
<dbReference type="InterPro" id="IPR036390">
    <property type="entry name" value="WH_DNA-bd_sf"/>
</dbReference>
<dbReference type="InterPro" id="IPR018490">
    <property type="entry name" value="cNMP-bd_dom_sf"/>
</dbReference>
<keyword evidence="2" id="KW-0238">DNA-binding</keyword>
<dbReference type="InterPro" id="IPR014710">
    <property type="entry name" value="RmlC-like_jellyroll"/>
</dbReference>
<name>A0ABN6VFK4_9HYPH</name>
<dbReference type="SUPFAM" id="SSF51206">
    <property type="entry name" value="cAMP-binding domain-like"/>
    <property type="match status" value="1"/>
</dbReference>
<dbReference type="CDD" id="cd00038">
    <property type="entry name" value="CAP_ED"/>
    <property type="match status" value="1"/>
</dbReference>
<evidence type="ECO:0000256" key="1">
    <source>
        <dbReference type="ARBA" id="ARBA00023015"/>
    </source>
</evidence>
<evidence type="ECO:0000256" key="3">
    <source>
        <dbReference type="ARBA" id="ARBA00023163"/>
    </source>
</evidence>
<dbReference type="Gene3D" id="2.60.120.10">
    <property type="entry name" value="Jelly Rolls"/>
    <property type="match status" value="1"/>
</dbReference>
<protein>
    <recommendedName>
        <fullName evidence="4">HTH crp-type domain-containing protein</fullName>
    </recommendedName>
</protein>
<feature type="domain" description="HTH crp-type" evidence="4">
    <location>
        <begin position="169"/>
        <end position="233"/>
    </location>
</feature>
<dbReference type="Pfam" id="PF00027">
    <property type="entry name" value="cNMP_binding"/>
    <property type="match status" value="1"/>
</dbReference>
<dbReference type="InterPro" id="IPR050397">
    <property type="entry name" value="Env_Response_Regulators"/>
</dbReference>
<proteinExistence type="predicted"/>
<organism evidence="5 6">
    <name type="scientific">Methylocystis iwaonis</name>
    <dbReference type="NCBI Taxonomy" id="2885079"/>
    <lineage>
        <taxon>Bacteria</taxon>
        <taxon>Pseudomonadati</taxon>
        <taxon>Pseudomonadota</taxon>
        <taxon>Alphaproteobacteria</taxon>
        <taxon>Hyphomicrobiales</taxon>
        <taxon>Methylocystaceae</taxon>
        <taxon>Methylocystis</taxon>
    </lineage>
</organism>
<dbReference type="PANTHER" id="PTHR24567:SF26">
    <property type="entry name" value="REGULATORY PROTEIN YEIL"/>
    <property type="match status" value="1"/>
</dbReference>
<dbReference type="SUPFAM" id="SSF46785">
    <property type="entry name" value="Winged helix' DNA-binding domain"/>
    <property type="match status" value="1"/>
</dbReference>